<sequence>MHGMLTLTPHGAGRGGTRSEESMAFSVTSEVGRLRQVIVHRPGLELSRLTPSNNDALLFDDVLWAERAREEHDVFTALLRSRGAAVHLFGDLLQEVLALPEARAYVLDCIWDQRFFGPMAVDALRAAFEAMDPASLCRYLIGGITKRELLERVEEPRSVWFHTLGPDDFVLTPLPNHLFTRDTSCWIGGGVSVNAMRKKARRRETIHYEAVYRWHPLFADAAFELWNPGHAWGPATIEGGDVMPIGNGSVLVGLSERTQPQAVEMLAHELFARGGAQRLLGLWMPKARAIMHLDTVMTCVDRGVFTKYAGLGMLPSYTIEPGDTDKELKVTDNPPERMHAAIADAAGLEDITVLTPTQDVFSSEREQWDDGCNVFALEPGTVVAYERNAASNAYLRDRGVEVLEISGSELGRGRGGPHCMTCPLERDEAEE</sequence>
<reference evidence="6" key="1">
    <citation type="journal article" date="2019" name="Int. J. Syst. Evol. Microbiol.">
        <title>The Global Catalogue of Microorganisms (GCM) 10K type strain sequencing project: providing services to taxonomists for standard genome sequencing and annotation.</title>
        <authorList>
            <consortium name="The Broad Institute Genomics Platform"/>
            <consortium name="The Broad Institute Genome Sequencing Center for Infectious Disease"/>
            <person name="Wu L."/>
            <person name="Ma J."/>
        </authorList>
    </citation>
    <scope>NUCLEOTIDE SEQUENCE [LARGE SCALE GENOMIC DNA]</scope>
    <source>
        <strain evidence="6">JCM 18123</strain>
    </source>
</reference>
<dbReference type="EMBL" id="BAABIK010000031">
    <property type="protein sequence ID" value="GAA4954062.1"/>
    <property type="molecule type" value="Genomic_DNA"/>
</dbReference>
<keyword evidence="6" id="KW-1185">Reference proteome</keyword>
<evidence type="ECO:0000256" key="4">
    <source>
        <dbReference type="SAM" id="MobiDB-lite"/>
    </source>
</evidence>
<dbReference type="PANTHER" id="PTHR47271:SF2">
    <property type="entry name" value="ARGININE DEIMINASE"/>
    <property type="match status" value="1"/>
</dbReference>
<feature type="active site" description="Amidino-cysteine intermediate" evidence="3">
    <location>
        <position position="419"/>
    </location>
</feature>
<dbReference type="EC" id="3.5.3.6" evidence="3"/>
<evidence type="ECO:0000256" key="3">
    <source>
        <dbReference type="HAMAP-Rule" id="MF_00242"/>
    </source>
</evidence>
<evidence type="ECO:0000256" key="1">
    <source>
        <dbReference type="ARBA" id="ARBA00010206"/>
    </source>
</evidence>
<dbReference type="HAMAP" id="MF_00242">
    <property type="entry name" value="Arg_deiminase"/>
    <property type="match status" value="1"/>
</dbReference>
<gene>
    <name evidence="3" type="primary">arcA</name>
    <name evidence="5" type="ORF">GCM10023224_44150</name>
</gene>
<keyword evidence="3" id="KW-0963">Cytoplasm</keyword>
<dbReference type="NCBIfam" id="NF002381">
    <property type="entry name" value="PRK01388.1"/>
    <property type="match status" value="1"/>
</dbReference>
<name>A0ABP9GWA6_9ACTN</name>
<evidence type="ECO:0000313" key="5">
    <source>
        <dbReference type="EMBL" id="GAA4954062.1"/>
    </source>
</evidence>
<dbReference type="PANTHER" id="PTHR47271">
    <property type="entry name" value="ARGININE DEIMINASE"/>
    <property type="match status" value="1"/>
</dbReference>
<dbReference type="Gene3D" id="1.10.3930.10">
    <property type="entry name" value="Arginine deiminase"/>
    <property type="match status" value="1"/>
</dbReference>
<comment type="catalytic activity">
    <reaction evidence="3">
        <text>L-arginine + H2O = L-citrulline + NH4(+)</text>
        <dbReference type="Rhea" id="RHEA:19597"/>
        <dbReference type="ChEBI" id="CHEBI:15377"/>
        <dbReference type="ChEBI" id="CHEBI:28938"/>
        <dbReference type="ChEBI" id="CHEBI:32682"/>
        <dbReference type="ChEBI" id="CHEBI:57743"/>
        <dbReference type="EC" id="3.5.3.6"/>
    </reaction>
</comment>
<dbReference type="Gene3D" id="3.75.10.10">
    <property type="entry name" value="L-arginine/glycine Amidinotransferase, Chain A"/>
    <property type="match status" value="1"/>
</dbReference>
<comment type="subcellular location">
    <subcellularLocation>
        <location evidence="3">Cytoplasm</location>
    </subcellularLocation>
</comment>
<dbReference type="SUPFAM" id="SSF55909">
    <property type="entry name" value="Pentein"/>
    <property type="match status" value="1"/>
</dbReference>
<feature type="region of interest" description="Disordered" evidence="4">
    <location>
        <begin position="1"/>
        <end position="20"/>
    </location>
</feature>
<dbReference type="Pfam" id="PF02274">
    <property type="entry name" value="ADI"/>
    <property type="match status" value="1"/>
</dbReference>
<evidence type="ECO:0000313" key="6">
    <source>
        <dbReference type="Proteomes" id="UP001499993"/>
    </source>
</evidence>
<comment type="similarity">
    <text evidence="1 3">Belongs to the arginine deiminase family.</text>
</comment>
<dbReference type="PIRSF" id="PIRSF006356">
    <property type="entry name" value="Arg_deiminase"/>
    <property type="match status" value="1"/>
</dbReference>
<protein>
    <recommendedName>
        <fullName evidence="3">Arginine deiminase</fullName>
        <shortName evidence="3">ADI</shortName>
        <ecNumber evidence="3">3.5.3.6</ecNumber>
    </recommendedName>
    <alternativeName>
        <fullName evidence="3">Arginine dihydrolase</fullName>
        <shortName evidence="3">AD</shortName>
    </alternativeName>
</protein>
<dbReference type="Proteomes" id="UP001499993">
    <property type="component" value="Unassembled WGS sequence"/>
</dbReference>
<comment type="caution">
    <text evidence="5">The sequence shown here is derived from an EMBL/GenBank/DDBJ whole genome shotgun (WGS) entry which is preliminary data.</text>
</comment>
<keyword evidence="3" id="KW-0056">Arginine metabolism</keyword>
<organism evidence="5 6">
    <name type="scientific">Streptomonospora halophila</name>
    <dbReference type="NCBI Taxonomy" id="427369"/>
    <lineage>
        <taxon>Bacteria</taxon>
        <taxon>Bacillati</taxon>
        <taxon>Actinomycetota</taxon>
        <taxon>Actinomycetes</taxon>
        <taxon>Streptosporangiales</taxon>
        <taxon>Nocardiopsidaceae</taxon>
        <taxon>Streptomonospora</taxon>
    </lineage>
</organism>
<accession>A0ABP9GWA6</accession>
<dbReference type="PRINTS" id="PR01466">
    <property type="entry name" value="ARGDEIMINASE"/>
</dbReference>
<evidence type="ECO:0000256" key="2">
    <source>
        <dbReference type="ARBA" id="ARBA00022801"/>
    </source>
</evidence>
<comment type="pathway">
    <text evidence="3">Amino-acid degradation; L-arginine degradation via ADI pathway; carbamoyl phosphate from L-arginine: step 1/2.</text>
</comment>
<proteinExistence type="inferred from homology"/>
<dbReference type="InterPro" id="IPR003876">
    <property type="entry name" value="Arg_deiminase"/>
</dbReference>
<keyword evidence="2 3" id="KW-0378">Hydrolase</keyword>